<name>A0ABM7PNK7_9BACT</name>
<dbReference type="Proteomes" id="UP001320148">
    <property type="component" value="Chromosome"/>
</dbReference>
<reference evidence="2 3" key="1">
    <citation type="submission" date="2021-02" db="EMBL/GenBank/DDBJ databases">
        <title>Complete genome of Desulfoluna sp. strain ASN36.</title>
        <authorList>
            <person name="Takahashi A."/>
            <person name="Kojima H."/>
            <person name="Fukui M."/>
        </authorList>
    </citation>
    <scope>NUCLEOTIDE SEQUENCE [LARGE SCALE GENOMIC DNA]</scope>
    <source>
        <strain evidence="2 3">ASN36</strain>
    </source>
</reference>
<dbReference type="EMBL" id="AP024488">
    <property type="protein sequence ID" value="BCS98649.1"/>
    <property type="molecule type" value="Genomic_DNA"/>
</dbReference>
<keyword evidence="1" id="KW-0812">Transmembrane</keyword>
<keyword evidence="1" id="KW-1133">Transmembrane helix</keyword>
<evidence type="ECO:0000256" key="1">
    <source>
        <dbReference type="SAM" id="Phobius"/>
    </source>
</evidence>
<proteinExistence type="predicted"/>
<sequence length="152" mass="15916">MGSYRKLLGFTGGVTLAFAVFQAVIVFSPSLSLYFGAPESLVANMVALVLVGFGVAGILTVFGLYALSGGGYIRALPWVKPMLVIISAVYTLRGLLLIPEILVVMGLLQSAIPIAPRFVVLSLGSLLMGFVCIAGTRSGWHSLPSNGNDLAQ</sequence>
<evidence type="ECO:0000313" key="2">
    <source>
        <dbReference type="EMBL" id="BCS98649.1"/>
    </source>
</evidence>
<feature type="transmembrane region" description="Helical" evidence="1">
    <location>
        <begin position="88"/>
        <end position="108"/>
    </location>
</feature>
<feature type="transmembrane region" description="Helical" evidence="1">
    <location>
        <begin position="41"/>
        <end position="67"/>
    </location>
</feature>
<accession>A0ABM7PNK7</accession>
<feature type="transmembrane region" description="Helical" evidence="1">
    <location>
        <begin position="7"/>
        <end position="35"/>
    </location>
</feature>
<dbReference type="RefSeq" id="WP_236890034.1">
    <property type="nucleotide sequence ID" value="NZ_AP024488.1"/>
</dbReference>
<feature type="transmembrane region" description="Helical" evidence="1">
    <location>
        <begin position="114"/>
        <end position="135"/>
    </location>
</feature>
<keyword evidence="3" id="KW-1185">Reference proteome</keyword>
<gene>
    <name evidence="2" type="ORF">DSLASN_42810</name>
</gene>
<evidence type="ECO:0000313" key="3">
    <source>
        <dbReference type="Proteomes" id="UP001320148"/>
    </source>
</evidence>
<protein>
    <submittedName>
        <fullName evidence="2">Uncharacterized protein</fullName>
    </submittedName>
</protein>
<keyword evidence="1" id="KW-0472">Membrane</keyword>
<organism evidence="2 3">
    <name type="scientific">Desulfoluna limicola</name>
    <dbReference type="NCBI Taxonomy" id="2810562"/>
    <lineage>
        <taxon>Bacteria</taxon>
        <taxon>Pseudomonadati</taxon>
        <taxon>Thermodesulfobacteriota</taxon>
        <taxon>Desulfobacteria</taxon>
        <taxon>Desulfobacterales</taxon>
        <taxon>Desulfolunaceae</taxon>
        <taxon>Desulfoluna</taxon>
    </lineage>
</organism>